<dbReference type="PRINTS" id="PR01438">
    <property type="entry name" value="UNVRSLSTRESS"/>
</dbReference>
<sequence length="133" mass="14508">MAESSTKNKVMVAIDDSEFSEYALTWALKMLGSTFVDSELLIYTARTPVDISYFYVSSWGTAELIKELNEIENKAALDLLKKAKTTCSEYGITAEGIAEIGDPKVAICNAVEKLNVQLLIIGSHGRGALNRLA</sequence>
<evidence type="ECO:0000313" key="3">
    <source>
        <dbReference type="Proteomes" id="UP000245207"/>
    </source>
</evidence>
<dbReference type="SUPFAM" id="SSF52402">
    <property type="entry name" value="Adenine nucleotide alpha hydrolases-like"/>
    <property type="match status" value="1"/>
</dbReference>
<dbReference type="PANTHER" id="PTHR31964:SF113">
    <property type="entry name" value="USPA DOMAIN-CONTAINING PROTEIN"/>
    <property type="match status" value="1"/>
</dbReference>
<dbReference type="InterPro" id="IPR006016">
    <property type="entry name" value="UspA"/>
</dbReference>
<protein>
    <submittedName>
        <fullName evidence="2">Adenine nucleotide alpha hydrolases-like superfamily protein</fullName>
    </submittedName>
</protein>
<dbReference type="Proteomes" id="UP000245207">
    <property type="component" value="Unassembled WGS sequence"/>
</dbReference>
<dbReference type="InterPro" id="IPR006015">
    <property type="entry name" value="Universal_stress_UspA"/>
</dbReference>
<dbReference type="AlphaFoldDB" id="A0A2U1LJ60"/>
<keyword evidence="3" id="KW-1185">Reference proteome</keyword>
<evidence type="ECO:0000313" key="2">
    <source>
        <dbReference type="EMBL" id="PWA49040.1"/>
    </source>
</evidence>
<accession>A0A2U1LJ60</accession>
<organism evidence="2 3">
    <name type="scientific">Artemisia annua</name>
    <name type="common">Sweet wormwood</name>
    <dbReference type="NCBI Taxonomy" id="35608"/>
    <lineage>
        <taxon>Eukaryota</taxon>
        <taxon>Viridiplantae</taxon>
        <taxon>Streptophyta</taxon>
        <taxon>Embryophyta</taxon>
        <taxon>Tracheophyta</taxon>
        <taxon>Spermatophyta</taxon>
        <taxon>Magnoliopsida</taxon>
        <taxon>eudicotyledons</taxon>
        <taxon>Gunneridae</taxon>
        <taxon>Pentapetalae</taxon>
        <taxon>asterids</taxon>
        <taxon>campanulids</taxon>
        <taxon>Asterales</taxon>
        <taxon>Asteraceae</taxon>
        <taxon>Asteroideae</taxon>
        <taxon>Anthemideae</taxon>
        <taxon>Artemisiinae</taxon>
        <taxon>Artemisia</taxon>
    </lineage>
</organism>
<dbReference type="CDD" id="cd23659">
    <property type="entry name" value="USP_At3g01520-like"/>
    <property type="match status" value="1"/>
</dbReference>
<proteinExistence type="predicted"/>
<feature type="domain" description="UspA" evidence="1">
    <location>
        <begin position="9"/>
        <end position="132"/>
    </location>
</feature>
<dbReference type="InterPro" id="IPR014729">
    <property type="entry name" value="Rossmann-like_a/b/a_fold"/>
</dbReference>
<evidence type="ECO:0000259" key="1">
    <source>
        <dbReference type="Pfam" id="PF00582"/>
    </source>
</evidence>
<dbReference type="Pfam" id="PF00582">
    <property type="entry name" value="Usp"/>
    <property type="match status" value="1"/>
</dbReference>
<reference evidence="2 3" key="1">
    <citation type="journal article" date="2018" name="Mol. Plant">
        <title>The genome of Artemisia annua provides insight into the evolution of Asteraceae family and artemisinin biosynthesis.</title>
        <authorList>
            <person name="Shen Q."/>
            <person name="Zhang L."/>
            <person name="Liao Z."/>
            <person name="Wang S."/>
            <person name="Yan T."/>
            <person name="Shi P."/>
            <person name="Liu M."/>
            <person name="Fu X."/>
            <person name="Pan Q."/>
            <person name="Wang Y."/>
            <person name="Lv Z."/>
            <person name="Lu X."/>
            <person name="Zhang F."/>
            <person name="Jiang W."/>
            <person name="Ma Y."/>
            <person name="Chen M."/>
            <person name="Hao X."/>
            <person name="Li L."/>
            <person name="Tang Y."/>
            <person name="Lv G."/>
            <person name="Zhou Y."/>
            <person name="Sun X."/>
            <person name="Brodelius P.E."/>
            <person name="Rose J.K.C."/>
            <person name="Tang K."/>
        </authorList>
    </citation>
    <scope>NUCLEOTIDE SEQUENCE [LARGE SCALE GENOMIC DNA]</scope>
    <source>
        <strain evidence="3">cv. Huhao1</strain>
        <tissue evidence="2">Leaf</tissue>
    </source>
</reference>
<dbReference type="GO" id="GO:0016787">
    <property type="term" value="F:hydrolase activity"/>
    <property type="evidence" value="ECO:0007669"/>
    <property type="project" value="UniProtKB-KW"/>
</dbReference>
<dbReference type="OrthoDB" id="843225at2759"/>
<dbReference type="Gene3D" id="3.40.50.620">
    <property type="entry name" value="HUPs"/>
    <property type="match status" value="1"/>
</dbReference>
<dbReference type="EMBL" id="PKPP01009107">
    <property type="protein sequence ID" value="PWA49040.1"/>
    <property type="molecule type" value="Genomic_DNA"/>
</dbReference>
<gene>
    <name evidence="2" type="ORF">CTI12_AA485820</name>
</gene>
<comment type="caution">
    <text evidence="2">The sequence shown here is derived from an EMBL/GenBank/DDBJ whole genome shotgun (WGS) entry which is preliminary data.</text>
</comment>
<keyword evidence="2" id="KW-0378">Hydrolase</keyword>
<name>A0A2U1LJ60_ARTAN</name>
<dbReference type="STRING" id="35608.A0A2U1LJ60"/>
<dbReference type="PANTHER" id="PTHR31964">
    <property type="entry name" value="ADENINE NUCLEOTIDE ALPHA HYDROLASES-LIKE SUPERFAMILY PROTEIN"/>
    <property type="match status" value="1"/>
</dbReference>